<dbReference type="PROSITE" id="PS00187">
    <property type="entry name" value="TPP_ENZYMES"/>
    <property type="match status" value="1"/>
</dbReference>
<evidence type="ECO:0000313" key="9">
    <source>
        <dbReference type="Proteomes" id="UP001242480"/>
    </source>
</evidence>
<organism evidence="8 9">
    <name type="scientific">Labrys wisconsinensis</name>
    <dbReference type="NCBI Taxonomy" id="425677"/>
    <lineage>
        <taxon>Bacteria</taxon>
        <taxon>Pseudomonadati</taxon>
        <taxon>Pseudomonadota</taxon>
        <taxon>Alphaproteobacteria</taxon>
        <taxon>Hyphomicrobiales</taxon>
        <taxon>Xanthobacteraceae</taxon>
        <taxon>Labrys</taxon>
    </lineage>
</organism>
<keyword evidence="9" id="KW-1185">Reference proteome</keyword>
<dbReference type="InterPro" id="IPR012000">
    <property type="entry name" value="Thiamin_PyroP_enz_cen_dom"/>
</dbReference>
<dbReference type="CDD" id="cd07035">
    <property type="entry name" value="TPP_PYR_POX_like"/>
    <property type="match status" value="1"/>
</dbReference>
<comment type="similarity">
    <text evidence="2 4">Belongs to the TPP enzyme family.</text>
</comment>
<dbReference type="InterPro" id="IPR045229">
    <property type="entry name" value="TPP_enz"/>
</dbReference>
<evidence type="ECO:0000313" key="8">
    <source>
        <dbReference type="EMBL" id="MDQ0472752.1"/>
    </source>
</evidence>
<keyword evidence="8" id="KW-0456">Lyase</keyword>
<feature type="domain" description="Thiamine pyrophosphate enzyme N-terminal TPP-binding" evidence="7">
    <location>
        <begin position="9"/>
        <end position="122"/>
    </location>
</feature>
<dbReference type="Pfam" id="PF02776">
    <property type="entry name" value="TPP_enzyme_N"/>
    <property type="match status" value="1"/>
</dbReference>
<dbReference type="SUPFAM" id="SSF52467">
    <property type="entry name" value="DHS-like NAD/FAD-binding domain"/>
    <property type="match status" value="1"/>
</dbReference>
<dbReference type="PANTHER" id="PTHR18968:SF13">
    <property type="entry name" value="ACETOLACTATE SYNTHASE CATALYTIC SUBUNIT, MITOCHONDRIAL"/>
    <property type="match status" value="1"/>
</dbReference>
<dbReference type="InterPro" id="IPR011766">
    <property type="entry name" value="TPP_enzyme_TPP-bd"/>
</dbReference>
<accession>A0ABU0JEN8</accession>
<dbReference type="NCBIfam" id="NF005712">
    <property type="entry name" value="PRK07524.1"/>
    <property type="match status" value="1"/>
</dbReference>
<evidence type="ECO:0000259" key="7">
    <source>
        <dbReference type="Pfam" id="PF02776"/>
    </source>
</evidence>
<dbReference type="InterPro" id="IPR029035">
    <property type="entry name" value="DHS-like_NAD/FAD-binding_dom"/>
</dbReference>
<evidence type="ECO:0000259" key="5">
    <source>
        <dbReference type="Pfam" id="PF00205"/>
    </source>
</evidence>
<dbReference type="InterPro" id="IPR000399">
    <property type="entry name" value="TPP-bd_CS"/>
</dbReference>
<dbReference type="InterPro" id="IPR012001">
    <property type="entry name" value="Thiamin_PyroP_enz_TPP-bd_dom"/>
</dbReference>
<sequence>MSDAISCGSRLMQLLSAYGVDTVFGMPGVHTLEAYRGLEAAGIRHVGVRHEQGAGFMADGYARMSGRPGVCLLISGPGVTNAATPIGQAYSDSVPMLVITSVAANKDLGMGRGRLHEITDQARVTEPLTAFSAVAGDPQQVREHVARAFALFEARRARPVHISIPLDVFKAPDDQPVRRRTAHRRAAPDPEAVEAAAALLAGAARPVIIAGGGSLGASAALVALAERTGAAVVPTIAGKGVIPDSHPLALEATLDRAATQALIAAADVVLCVGTELAEPDIWLDGPLPLGGPLIRIDIDPAVLARDYDAAVALEADAGLALAALVEALPERPRPGPDRAAAVAGVRAAERAALTPLERKHIRVLEALRRAVPPEGVVYSDMTQLAYTGYAFYPCETPRRWFFPAGYGTLGYALPAAIGGQIAAPGRPVMVVVGDGGFQFTLQELGTAVEQKLPIPIILWNNDSLAQIRDGMVARKIPTIGVDQHNPDFLKLAEAYGCRTAGPRSFAELEAAVTSAFAADGPTVIELREGAPFLG</sequence>
<evidence type="ECO:0000259" key="6">
    <source>
        <dbReference type="Pfam" id="PF02775"/>
    </source>
</evidence>
<reference evidence="8 9" key="1">
    <citation type="submission" date="2023-07" db="EMBL/GenBank/DDBJ databases">
        <title>Genomic Encyclopedia of Type Strains, Phase IV (KMG-IV): sequencing the most valuable type-strain genomes for metagenomic binning, comparative biology and taxonomic classification.</title>
        <authorList>
            <person name="Goeker M."/>
        </authorList>
    </citation>
    <scope>NUCLEOTIDE SEQUENCE [LARGE SCALE GENOMIC DNA]</scope>
    <source>
        <strain evidence="8 9">DSM 19619</strain>
    </source>
</reference>
<dbReference type="Gene3D" id="3.40.50.970">
    <property type="match status" value="2"/>
</dbReference>
<dbReference type="EMBL" id="JAUSVX010000013">
    <property type="protein sequence ID" value="MDQ0472752.1"/>
    <property type="molecule type" value="Genomic_DNA"/>
</dbReference>
<dbReference type="RefSeq" id="WP_307280012.1">
    <property type="nucleotide sequence ID" value="NZ_JAUSVX010000013.1"/>
</dbReference>
<evidence type="ECO:0000256" key="1">
    <source>
        <dbReference type="ARBA" id="ARBA00001964"/>
    </source>
</evidence>
<evidence type="ECO:0000256" key="3">
    <source>
        <dbReference type="ARBA" id="ARBA00023052"/>
    </source>
</evidence>
<dbReference type="PANTHER" id="PTHR18968">
    <property type="entry name" value="THIAMINE PYROPHOSPHATE ENZYMES"/>
    <property type="match status" value="1"/>
</dbReference>
<gene>
    <name evidence="8" type="ORF">QO011_005782</name>
</gene>
<keyword evidence="3 4" id="KW-0786">Thiamine pyrophosphate</keyword>
<dbReference type="InterPro" id="IPR029061">
    <property type="entry name" value="THDP-binding"/>
</dbReference>
<feature type="domain" description="Thiamine pyrophosphate enzyme TPP-binding" evidence="6">
    <location>
        <begin position="381"/>
        <end position="525"/>
    </location>
</feature>
<feature type="domain" description="Thiamine pyrophosphate enzyme central" evidence="5">
    <location>
        <begin position="193"/>
        <end position="324"/>
    </location>
</feature>
<dbReference type="Gene3D" id="3.40.50.1220">
    <property type="entry name" value="TPP-binding domain"/>
    <property type="match status" value="1"/>
</dbReference>
<comment type="caution">
    <text evidence="8">The sequence shown here is derived from an EMBL/GenBank/DDBJ whole genome shotgun (WGS) entry which is preliminary data.</text>
</comment>
<comment type="cofactor">
    <cofactor evidence="1">
        <name>thiamine diphosphate</name>
        <dbReference type="ChEBI" id="CHEBI:58937"/>
    </cofactor>
</comment>
<dbReference type="EC" id="4.1.1.75" evidence="8"/>
<dbReference type="CDD" id="cd00568">
    <property type="entry name" value="TPP_enzymes"/>
    <property type="match status" value="1"/>
</dbReference>
<name>A0ABU0JEN8_9HYPH</name>
<dbReference type="GO" id="GO:0047435">
    <property type="term" value="F:5-guanidino-2-oxopentanoate decarboxylase activity"/>
    <property type="evidence" value="ECO:0007669"/>
    <property type="project" value="UniProtKB-EC"/>
</dbReference>
<evidence type="ECO:0000256" key="2">
    <source>
        <dbReference type="ARBA" id="ARBA00007812"/>
    </source>
</evidence>
<dbReference type="Proteomes" id="UP001242480">
    <property type="component" value="Unassembled WGS sequence"/>
</dbReference>
<dbReference type="SUPFAM" id="SSF52518">
    <property type="entry name" value="Thiamin diphosphate-binding fold (THDP-binding)"/>
    <property type="match status" value="2"/>
</dbReference>
<dbReference type="Pfam" id="PF02775">
    <property type="entry name" value="TPP_enzyme_C"/>
    <property type="match status" value="1"/>
</dbReference>
<dbReference type="Pfam" id="PF00205">
    <property type="entry name" value="TPP_enzyme_M"/>
    <property type="match status" value="1"/>
</dbReference>
<protein>
    <submittedName>
        <fullName evidence="8">5-guanidino-2-oxopentanoate decarboxylase</fullName>
        <ecNumber evidence="8">4.1.1.75</ecNumber>
    </submittedName>
</protein>
<evidence type="ECO:0000256" key="4">
    <source>
        <dbReference type="RuleBase" id="RU362132"/>
    </source>
</evidence>
<proteinExistence type="inferred from homology"/>